<proteinExistence type="predicted"/>
<accession>A0ABD0K7P5</accession>
<evidence type="ECO:0000313" key="1">
    <source>
        <dbReference type="EMBL" id="KAK7483101.1"/>
    </source>
</evidence>
<evidence type="ECO:0000313" key="2">
    <source>
        <dbReference type="Proteomes" id="UP001519460"/>
    </source>
</evidence>
<comment type="caution">
    <text evidence="1">The sequence shown here is derived from an EMBL/GenBank/DDBJ whole genome shotgun (WGS) entry which is preliminary data.</text>
</comment>
<dbReference type="Proteomes" id="UP001519460">
    <property type="component" value="Unassembled WGS sequence"/>
</dbReference>
<protein>
    <recommendedName>
        <fullName evidence="3">Secreted protein</fullName>
    </recommendedName>
</protein>
<reference evidence="1 2" key="1">
    <citation type="journal article" date="2023" name="Sci. Data">
        <title>Genome assembly of the Korean intertidal mud-creeper Batillaria attramentaria.</title>
        <authorList>
            <person name="Patra A.K."/>
            <person name="Ho P.T."/>
            <person name="Jun S."/>
            <person name="Lee S.J."/>
            <person name="Kim Y."/>
            <person name="Won Y.J."/>
        </authorList>
    </citation>
    <scope>NUCLEOTIDE SEQUENCE [LARGE SCALE GENOMIC DNA]</scope>
    <source>
        <strain evidence="1">Wonlab-2016</strain>
    </source>
</reference>
<dbReference type="AlphaFoldDB" id="A0ABD0K7P5"/>
<sequence length="87" mass="9950">MLDSTLSVWKTGKLWESLSHVMVFTVFWPRFFGQCGETRLTRKGYNLLHFISRACGFSYCCNGLVAPLLGQCSDATHEDMCRPYAFD</sequence>
<dbReference type="EMBL" id="JACVVK020000233">
    <property type="protein sequence ID" value="KAK7483101.1"/>
    <property type="molecule type" value="Genomic_DNA"/>
</dbReference>
<name>A0ABD0K7P5_9CAEN</name>
<gene>
    <name evidence="1" type="ORF">BaRGS_00025669</name>
</gene>
<keyword evidence="2" id="KW-1185">Reference proteome</keyword>
<organism evidence="1 2">
    <name type="scientific">Batillaria attramentaria</name>
    <dbReference type="NCBI Taxonomy" id="370345"/>
    <lineage>
        <taxon>Eukaryota</taxon>
        <taxon>Metazoa</taxon>
        <taxon>Spiralia</taxon>
        <taxon>Lophotrochozoa</taxon>
        <taxon>Mollusca</taxon>
        <taxon>Gastropoda</taxon>
        <taxon>Caenogastropoda</taxon>
        <taxon>Sorbeoconcha</taxon>
        <taxon>Cerithioidea</taxon>
        <taxon>Batillariidae</taxon>
        <taxon>Batillaria</taxon>
    </lineage>
</organism>
<evidence type="ECO:0008006" key="3">
    <source>
        <dbReference type="Google" id="ProtNLM"/>
    </source>
</evidence>